<keyword evidence="3" id="KW-1185">Reference proteome</keyword>
<reference evidence="2" key="1">
    <citation type="submission" date="2021-06" db="EMBL/GenBank/DDBJ databases">
        <authorList>
            <person name="Hodson N. C."/>
            <person name="Mongue J. A."/>
            <person name="Jaron S. K."/>
        </authorList>
    </citation>
    <scope>NUCLEOTIDE SEQUENCE</scope>
</reference>
<feature type="domain" description="ELMO" evidence="1">
    <location>
        <begin position="59"/>
        <end position="195"/>
    </location>
</feature>
<dbReference type="Pfam" id="PF04727">
    <property type="entry name" value="ELMO_CED12"/>
    <property type="match status" value="1"/>
</dbReference>
<dbReference type="PANTHER" id="PTHR12771:SF56">
    <property type="entry name" value="CED-12"/>
    <property type="match status" value="1"/>
</dbReference>
<evidence type="ECO:0000313" key="3">
    <source>
        <dbReference type="Proteomes" id="UP000708208"/>
    </source>
</evidence>
<accession>A0A8J2P0K4</accession>
<dbReference type="InterPro" id="IPR006816">
    <property type="entry name" value="ELMO_dom"/>
</dbReference>
<dbReference type="OrthoDB" id="28413at2759"/>
<dbReference type="EMBL" id="CAJVCH010149673">
    <property type="protein sequence ID" value="CAG7727520.1"/>
    <property type="molecule type" value="Genomic_DNA"/>
</dbReference>
<protein>
    <recommendedName>
        <fullName evidence="1">ELMO domain-containing protein</fullName>
    </recommendedName>
</protein>
<dbReference type="PROSITE" id="PS51335">
    <property type="entry name" value="ELMO"/>
    <property type="match status" value="1"/>
</dbReference>
<dbReference type="Proteomes" id="UP000708208">
    <property type="component" value="Unassembled WGS sequence"/>
</dbReference>
<name>A0A8J2P0K4_9HEXA</name>
<organism evidence="2 3">
    <name type="scientific">Allacma fusca</name>
    <dbReference type="NCBI Taxonomy" id="39272"/>
    <lineage>
        <taxon>Eukaryota</taxon>
        <taxon>Metazoa</taxon>
        <taxon>Ecdysozoa</taxon>
        <taxon>Arthropoda</taxon>
        <taxon>Hexapoda</taxon>
        <taxon>Collembola</taxon>
        <taxon>Symphypleona</taxon>
        <taxon>Sminthuridae</taxon>
        <taxon>Allacma</taxon>
    </lineage>
</organism>
<dbReference type="GO" id="GO:0007015">
    <property type="term" value="P:actin filament organization"/>
    <property type="evidence" value="ECO:0007669"/>
    <property type="project" value="TreeGrafter"/>
</dbReference>
<comment type="caution">
    <text evidence="2">The sequence shown here is derived from an EMBL/GenBank/DDBJ whole genome shotgun (WGS) entry which is preliminary data.</text>
</comment>
<sequence>MASSLSSRTFKDKIFEHVVKKPSESRPAETDHQLYVLQSLILNTLDERRTTRVDPQDEDSMGKISDLRRIAFDSDGGAFSFGSSLELNGGGKKEKPNCSRDYQRLGFQNDINPTQDFRDTPPGILALDCMYYLATNHVELYNKIVLETACRGTGDECPFARSSIALTSVLCDILCIGETPKEQEGKFYTFFFQHK</sequence>
<dbReference type="AlphaFoldDB" id="A0A8J2P0K4"/>
<dbReference type="PANTHER" id="PTHR12771">
    <property type="entry name" value="ENGULFMENT AND CELL MOTILITY"/>
    <property type="match status" value="1"/>
</dbReference>
<evidence type="ECO:0000313" key="2">
    <source>
        <dbReference type="EMBL" id="CAG7727520.1"/>
    </source>
</evidence>
<gene>
    <name evidence="2" type="ORF">AFUS01_LOCUS16356</name>
</gene>
<evidence type="ECO:0000259" key="1">
    <source>
        <dbReference type="PROSITE" id="PS51335"/>
    </source>
</evidence>
<dbReference type="GO" id="GO:0048870">
    <property type="term" value="P:cell motility"/>
    <property type="evidence" value="ECO:0007669"/>
    <property type="project" value="TreeGrafter"/>
</dbReference>
<dbReference type="InterPro" id="IPR050868">
    <property type="entry name" value="ELMO_domain-containing"/>
</dbReference>
<proteinExistence type="predicted"/>
<dbReference type="GO" id="GO:0005886">
    <property type="term" value="C:plasma membrane"/>
    <property type="evidence" value="ECO:0007669"/>
    <property type="project" value="TreeGrafter"/>
</dbReference>